<dbReference type="Proteomes" id="UP000574369">
    <property type="component" value="Unassembled WGS sequence"/>
</dbReference>
<gene>
    <name evidence="1" type="ORF">FHS28_001360</name>
</gene>
<accession>A0ABR6GPL8</accession>
<dbReference type="RefSeq" id="WP_088449868.1">
    <property type="nucleotide sequence ID" value="NZ_JACHXO010000002.1"/>
</dbReference>
<keyword evidence="2" id="KW-1185">Reference proteome</keyword>
<organism evidence="1 2">
    <name type="scientific">Roseateles terrae</name>
    <dbReference type="NCBI Taxonomy" id="431060"/>
    <lineage>
        <taxon>Bacteria</taxon>
        <taxon>Pseudomonadati</taxon>
        <taxon>Pseudomonadota</taxon>
        <taxon>Betaproteobacteria</taxon>
        <taxon>Burkholderiales</taxon>
        <taxon>Sphaerotilaceae</taxon>
        <taxon>Roseateles</taxon>
    </lineage>
</organism>
<sequence>MNVERPFRLVQFPKQSHDVVKCLKKLLERAERGEIIGISYAAMESNREFFFSSCGEAHRNPAFASALASTLWYGTMKRVFNEDS</sequence>
<name>A0ABR6GPL8_9BURK</name>
<proteinExistence type="predicted"/>
<dbReference type="EMBL" id="JACHXO010000002">
    <property type="protein sequence ID" value="MBB3193975.1"/>
    <property type="molecule type" value="Genomic_DNA"/>
</dbReference>
<protein>
    <submittedName>
        <fullName evidence="1">Uncharacterized protein</fullName>
    </submittedName>
</protein>
<reference evidence="1 2" key="1">
    <citation type="submission" date="2020-08" db="EMBL/GenBank/DDBJ databases">
        <title>Genomic Encyclopedia of Type Strains, Phase III (KMG-III): the genomes of soil and plant-associated and newly described type strains.</title>
        <authorList>
            <person name="Whitman W."/>
        </authorList>
    </citation>
    <scope>NUCLEOTIDE SEQUENCE [LARGE SCALE GENOMIC DNA]</scope>
    <source>
        <strain evidence="1 2">CECT 7247</strain>
    </source>
</reference>
<evidence type="ECO:0000313" key="1">
    <source>
        <dbReference type="EMBL" id="MBB3193975.1"/>
    </source>
</evidence>
<evidence type="ECO:0000313" key="2">
    <source>
        <dbReference type="Proteomes" id="UP000574369"/>
    </source>
</evidence>
<comment type="caution">
    <text evidence="1">The sequence shown here is derived from an EMBL/GenBank/DDBJ whole genome shotgun (WGS) entry which is preliminary data.</text>
</comment>